<dbReference type="AlphaFoldDB" id="A0AAN6VM99"/>
<proteinExistence type="predicted"/>
<dbReference type="Pfam" id="PF13632">
    <property type="entry name" value="Glyco_trans_2_3"/>
    <property type="match status" value="1"/>
</dbReference>
<feature type="transmembrane region" description="Helical" evidence="2">
    <location>
        <begin position="12"/>
        <end position="31"/>
    </location>
</feature>
<dbReference type="InterPro" id="IPR001173">
    <property type="entry name" value="Glyco_trans_2-like"/>
</dbReference>
<evidence type="ECO:0000313" key="5">
    <source>
        <dbReference type="EMBL" id="KAK4153386.1"/>
    </source>
</evidence>
<feature type="transmembrane region" description="Helical" evidence="2">
    <location>
        <begin position="63"/>
        <end position="89"/>
    </location>
</feature>
<feature type="domain" description="Glycosyltransferase 2-like" evidence="4">
    <location>
        <begin position="259"/>
        <end position="490"/>
    </location>
</feature>
<dbReference type="InterPro" id="IPR029062">
    <property type="entry name" value="Class_I_gatase-like"/>
</dbReference>
<keyword evidence="6" id="KW-1185">Reference proteome</keyword>
<dbReference type="InterPro" id="IPR029044">
    <property type="entry name" value="Nucleotide-diphossugar_trans"/>
</dbReference>
<dbReference type="SUPFAM" id="SSF52317">
    <property type="entry name" value="Class I glutamine amidotransferase-like"/>
    <property type="match status" value="1"/>
</dbReference>
<keyword evidence="2" id="KW-0812">Transmembrane</keyword>
<protein>
    <recommendedName>
        <fullName evidence="7">Glycosyltransferase 2-like domain-containing protein</fullName>
    </recommendedName>
</protein>
<accession>A0AAN6VM99</accession>
<sequence length="908" mass="100357">MSILTWCSRRAGGLAMLATIGLSYLVISSQLEARRQSYKYESIDSLSAPHHDAKMGGRWVAIFSYYCLLIHFLVFVFPIRSCWAVFTITRSLKKAARTRAMRDIKFGHRRRGSSTSLSSSETLTSSRDISSTSSSEAGDLDPECYADADIAPDRIIHAIVIPNYKEENDTLRETLEVLASHPQARNTYDVYLAMEQREHNAETKAARFTNEFSKKFRSIDFTVHPADMPGELAGKGSNMSWAARKLSEKYSIDQRKDVIVTGIDADSHLSSNYFALVTSMHMTYPDTATTTLYSAPIIFDRNAHNVPAIVRVADVLWSAAGMSGLYKGSSVAPPTSVYSVPLELVDRVGGWDCDSEAIGEDLHMYLKCFFALNGNLTVRTVLSPVSQTNVTGGGRGKGLPGLVTDIRARYKQALRHMWGALDTGYALRKVVEVWKERKHTSRAFRPLHTSLNDDSDNYVPQSQIDGVDAEATPESGIFSDVVSDTLKTPDWERIVVLFHRLFEAHFLPVQMTILIVASTLFMWVTDGTADVHGVAWIYTVCNVLRTLGFMEVAFYLFLYEGFHKICVESREKEMGDAGLLKGMHFSPREVKTNYIDYVMVPLVAPIFGSIPCAQAQICHFWTLDLVYTVSKKVTRGRAKSVTADALVENLSTMTAADSRRTIRIGVFIPTACQLLDMACIDIFATMSYEYFIQVKDLVPAVILDLTPSVQISYISTVQPGSLIPLTASTHLPCTHHISDPSVQPGQLDIVLVPGPDPTTDWDSIKEATDWLAAHGARPETDILSVCTGIYLCGAAGLLKGKKACGPRALQGDLAKKFEGVEWLGEEMRWVRDGNFWSSGGVTNGNDLVSAYARLSGRFPGPVAEFGLVMTDTGDRPQKYETGKTAMTLGIVWQIVKAVFMGWGKKKAA</sequence>
<keyword evidence="2" id="KW-1133">Transmembrane helix</keyword>
<feature type="region of interest" description="Disordered" evidence="1">
    <location>
        <begin position="108"/>
        <end position="141"/>
    </location>
</feature>
<feature type="compositionally biased region" description="Low complexity" evidence="1">
    <location>
        <begin position="113"/>
        <end position="135"/>
    </location>
</feature>
<evidence type="ECO:0000259" key="3">
    <source>
        <dbReference type="Pfam" id="PF01965"/>
    </source>
</evidence>
<name>A0AAN6VM99_9PEZI</name>
<dbReference type="EMBL" id="MU856942">
    <property type="protein sequence ID" value="KAK4153386.1"/>
    <property type="molecule type" value="Genomic_DNA"/>
</dbReference>
<dbReference type="Proteomes" id="UP001302745">
    <property type="component" value="Unassembled WGS sequence"/>
</dbReference>
<keyword evidence="2" id="KW-0472">Membrane</keyword>
<dbReference type="Gene3D" id="3.90.550.10">
    <property type="entry name" value="Spore Coat Polysaccharide Biosynthesis Protein SpsA, Chain A"/>
    <property type="match status" value="1"/>
</dbReference>
<dbReference type="PANTHER" id="PTHR36851:SF1">
    <property type="entry name" value="GLYCO_TRANS_2-LIKE DOMAIN-CONTAINING PROTEIN"/>
    <property type="match status" value="1"/>
</dbReference>
<evidence type="ECO:0008006" key="7">
    <source>
        <dbReference type="Google" id="ProtNLM"/>
    </source>
</evidence>
<dbReference type="PANTHER" id="PTHR36851">
    <property type="entry name" value="UNNAMED PRODUCT"/>
    <property type="match status" value="1"/>
</dbReference>
<organism evidence="5 6">
    <name type="scientific">Chaetomidium leptoderma</name>
    <dbReference type="NCBI Taxonomy" id="669021"/>
    <lineage>
        <taxon>Eukaryota</taxon>
        <taxon>Fungi</taxon>
        <taxon>Dikarya</taxon>
        <taxon>Ascomycota</taxon>
        <taxon>Pezizomycotina</taxon>
        <taxon>Sordariomycetes</taxon>
        <taxon>Sordariomycetidae</taxon>
        <taxon>Sordariales</taxon>
        <taxon>Chaetomiaceae</taxon>
        <taxon>Chaetomidium</taxon>
    </lineage>
</organism>
<reference evidence="5" key="2">
    <citation type="submission" date="2023-05" db="EMBL/GenBank/DDBJ databases">
        <authorList>
            <consortium name="Lawrence Berkeley National Laboratory"/>
            <person name="Steindorff A."/>
            <person name="Hensen N."/>
            <person name="Bonometti L."/>
            <person name="Westerberg I."/>
            <person name="Brannstrom I.O."/>
            <person name="Guillou S."/>
            <person name="Cros-Aarteil S."/>
            <person name="Calhoun S."/>
            <person name="Haridas S."/>
            <person name="Kuo A."/>
            <person name="Mondo S."/>
            <person name="Pangilinan J."/>
            <person name="Riley R."/>
            <person name="Labutti K."/>
            <person name="Andreopoulos B."/>
            <person name="Lipzen A."/>
            <person name="Chen C."/>
            <person name="Yanf M."/>
            <person name="Daum C."/>
            <person name="Ng V."/>
            <person name="Clum A."/>
            <person name="Ohm R."/>
            <person name="Martin F."/>
            <person name="Silar P."/>
            <person name="Natvig D."/>
            <person name="Lalanne C."/>
            <person name="Gautier V."/>
            <person name="Ament-Velasquez S.L."/>
            <person name="Kruys A."/>
            <person name="Hutchinson M.I."/>
            <person name="Powell A.J."/>
            <person name="Barry K."/>
            <person name="Miller A.N."/>
            <person name="Grigoriev I.V."/>
            <person name="Debuchy R."/>
            <person name="Gladieux P."/>
            <person name="Thoren M.H."/>
            <person name="Johannesson H."/>
        </authorList>
    </citation>
    <scope>NUCLEOTIDE SEQUENCE</scope>
    <source>
        <strain evidence="5">CBS 538.74</strain>
    </source>
</reference>
<reference evidence="5" key="1">
    <citation type="journal article" date="2023" name="Mol. Phylogenet. Evol.">
        <title>Genome-scale phylogeny and comparative genomics of the fungal order Sordariales.</title>
        <authorList>
            <person name="Hensen N."/>
            <person name="Bonometti L."/>
            <person name="Westerberg I."/>
            <person name="Brannstrom I.O."/>
            <person name="Guillou S."/>
            <person name="Cros-Aarteil S."/>
            <person name="Calhoun S."/>
            <person name="Haridas S."/>
            <person name="Kuo A."/>
            <person name="Mondo S."/>
            <person name="Pangilinan J."/>
            <person name="Riley R."/>
            <person name="LaButti K."/>
            <person name="Andreopoulos B."/>
            <person name="Lipzen A."/>
            <person name="Chen C."/>
            <person name="Yan M."/>
            <person name="Daum C."/>
            <person name="Ng V."/>
            <person name="Clum A."/>
            <person name="Steindorff A."/>
            <person name="Ohm R.A."/>
            <person name="Martin F."/>
            <person name="Silar P."/>
            <person name="Natvig D.O."/>
            <person name="Lalanne C."/>
            <person name="Gautier V."/>
            <person name="Ament-Velasquez S.L."/>
            <person name="Kruys A."/>
            <person name="Hutchinson M.I."/>
            <person name="Powell A.J."/>
            <person name="Barry K."/>
            <person name="Miller A.N."/>
            <person name="Grigoriev I.V."/>
            <person name="Debuchy R."/>
            <person name="Gladieux P."/>
            <person name="Hiltunen Thoren M."/>
            <person name="Johannesson H."/>
        </authorList>
    </citation>
    <scope>NUCLEOTIDE SEQUENCE</scope>
    <source>
        <strain evidence="5">CBS 538.74</strain>
    </source>
</reference>
<dbReference type="Gene3D" id="3.40.50.880">
    <property type="match status" value="1"/>
</dbReference>
<evidence type="ECO:0000313" key="6">
    <source>
        <dbReference type="Proteomes" id="UP001302745"/>
    </source>
</evidence>
<evidence type="ECO:0000256" key="2">
    <source>
        <dbReference type="SAM" id="Phobius"/>
    </source>
</evidence>
<gene>
    <name evidence="5" type="ORF">C8A00DRAFT_43677</name>
</gene>
<evidence type="ECO:0000259" key="4">
    <source>
        <dbReference type="Pfam" id="PF13632"/>
    </source>
</evidence>
<comment type="caution">
    <text evidence="5">The sequence shown here is derived from an EMBL/GenBank/DDBJ whole genome shotgun (WGS) entry which is preliminary data.</text>
</comment>
<feature type="domain" description="DJ-1/PfpI" evidence="3">
    <location>
        <begin position="728"/>
        <end position="850"/>
    </location>
</feature>
<dbReference type="SUPFAM" id="SSF53448">
    <property type="entry name" value="Nucleotide-diphospho-sugar transferases"/>
    <property type="match status" value="1"/>
</dbReference>
<evidence type="ECO:0000256" key="1">
    <source>
        <dbReference type="SAM" id="MobiDB-lite"/>
    </source>
</evidence>
<dbReference type="InterPro" id="IPR002818">
    <property type="entry name" value="DJ-1/PfpI"/>
</dbReference>
<dbReference type="Pfam" id="PF01965">
    <property type="entry name" value="DJ-1_PfpI"/>
    <property type="match status" value="1"/>
</dbReference>